<evidence type="ECO:0000256" key="6">
    <source>
        <dbReference type="SAM" id="Phobius"/>
    </source>
</evidence>
<keyword evidence="3 6" id="KW-0812">Transmembrane</keyword>
<reference evidence="9 10" key="1">
    <citation type="submission" date="2021-05" db="EMBL/GenBank/DDBJ databases">
        <title>A Polyphasic approach of four new species of the genus Ohtaekwangia: Ohtaekwangia histidinii sp. nov., Ohtaekwangia cretensis sp. nov., Ohtaekwangia indiensis sp. nov., Ohtaekwangia reichenbachii sp. nov. from diverse environment.</title>
        <authorList>
            <person name="Octaviana S."/>
        </authorList>
    </citation>
    <scope>NUCLEOTIDE SEQUENCE [LARGE SCALE GENOMIC DNA]</scope>
    <source>
        <strain evidence="9 10">PWU4</strain>
    </source>
</reference>
<feature type="transmembrane region" description="Helical" evidence="6">
    <location>
        <begin position="415"/>
        <end position="439"/>
    </location>
</feature>
<sequence>MMNYVKTTLRNLWKNRGYAALNVAGLAIGIACASLIFLWVEDEVTFDHDVAKRDHIYRVMENQVHDGVTSTVNVVPGPMAGVLRNEITGIKHASRTTSGLVPMLFTVNDKALYEKGDYVDSTFFSIVAPLFVQGDPETALNDLHALVITQRMALKFFETADVVGQSIKMDNDALFTITGVIQDPRPNSSFQADWLARFDLLENKFPWLKRWDANAAPTVVELYPGADVSLINEKLTTLLKEKGGNGVSCFLFPMNDWHLYNHFANGVRDNEGQIKYVKLFAAIACIILVVACINFMNLATARSGPRAKEVGVRKTLGAARRTLISQFIGESVMLAFVSVLIAIVIAYCTLPAFNSLVGKELTIQLTNPWHTGTLAVITLVCGLLAGSYPAFYLSSFNPTHVLKGIKASSDAGSGFIRKGLVVVQFVASIILMVATVIIYQQVQYARQRDLGYDTSHVIYMDVRGSMIEHFNAIKNELVRSGAAENAALSINPVIRLGWYRSDGLSWQGKDPNKNVLIVTEAVTPEFVSTLHMTIQEGRDFYPDADRDTDNILVNETLAKLMGDKSPVGDVIKAGDRQMKVIGVVSDFVYENMYSKAPSPVIMTCNPSSYRYLTIRLKASADLPASLGKIESVIKEHNPEYPFDYTFLDEEFNKLFKTEALVQKLAGMFGALAIFISCLGLFGLAAYTAQRRSKEIGIRKILGASANSVATLISTDFLRLVTLSFVVAFPLAWWMMHQWLQSYEYRTPIYWWVFMAVGALTLIITLATVGFQTMRAALVNPTEVLRAE</sequence>
<name>A0AAP2DMK2_9BACT</name>
<dbReference type="InterPro" id="IPR050250">
    <property type="entry name" value="Macrolide_Exporter_MacB"/>
</dbReference>
<gene>
    <name evidence="9" type="ORF">KK083_12215</name>
</gene>
<keyword evidence="5 6" id="KW-0472">Membrane</keyword>
<feature type="transmembrane region" description="Helical" evidence="6">
    <location>
        <begin position="331"/>
        <end position="353"/>
    </location>
</feature>
<dbReference type="Pfam" id="PF02687">
    <property type="entry name" value="FtsX"/>
    <property type="match status" value="2"/>
</dbReference>
<evidence type="ECO:0000256" key="1">
    <source>
        <dbReference type="ARBA" id="ARBA00004651"/>
    </source>
</evidence>
<organism evidence="9 10">
    <name type="scientific">Chryseosolibacter histidini</name>
    <dbReference type="NCBI Taxonomy" id="2782349"/>
    <lineage>
        <taxon>Bacteria</taxon>
        <taxon>Pseudomonadati</taxon>
        <taxon>Bacteroidota</taxon>
        <taxon>Cytophagia</taxon>
        <taxon>Cytophagales</taxon>
        <taxon>Chryseotaleaceae</taxon>
        <taxon>Chryseosolibacter</taxon>
    </lineage>
</organism>
<evidence type="ECO:0000259" key="8">
    <source>
        <dbReference type="Pfam" id="PF12704"/>
    </source>
</evidence>
<evidence type="ECO:0000256" key="4">
    <source>
        <dbReference type="ARBA" id="ARBA00022989"/>
    </source>
</evidence>
<comment type="caution">
    <text evidence="9">The sequence shown here is derived from an EMBL/GenBank/DDBJ whole genome shotgun (WGS) entry which is preliminary data.</text>
</comment>
<dbReference type="RefSeq" id="WP_254163518.1">
    <property type="nucleotide sequence ID" value="NZ_JAHESF010000010.1"/>
</dbReference>
<feature type="transmembrane region" description="Helical" evidence="6">
    <location>
        <begin position="664"/>
        <end position="688"/>
    </location>
</feature>
<feature type="domain" description="MacB-like periplasmic core" evidence="8">
    <location>
        <begin position="20"/>
        <end position="237"/>
    </location>
</feature>
<dbReference type="PANTHER" id="PTHR30572">
    <property type="entry name" value="MEMBRANE COMPONENT OF TRANSPORTER-RELATED"/>
    <property type="match status" value="1"/>
</dbReference>
<evidence type="ECO:0000256" key="5">
    <source>
        <dbReference type="ARBA" id="ARBA00023136"/>
    </source>
</evidence>
<comment type="subcellular location">
    <subcellularLocation>
        <location evidence="1">Cell membrane</location>
        <topology evidence="1">Multi-pass membrane protein</topology>
    </subcellularLocation>
</comment>
<evidence type="ECO:0000256" key="2">
    <source>
        <dbReference type="ARBA" id="ARBA00022475"/>
    </source>
</evidence>
<protein>
    <submittedName>
        <fullName evidence="9">ABC transporter permease</fullName>
    </submittedName>
</protein>
<feature type="transmembrane region" description="Helical" evidence="6">
    <location>
        <begin position="279"/>
        <end position="299"/>
    </location>
</feature>
<dbReference type="PROSITE" id="PS51257">
    <property type="entry name" value="PROKAR_LIPOPROTEIN"/>
    <property type="match status" value="1"/>
</dbReference>
<feature type="domain" description="ABC3 transporter permease C-terminal" evidence="7">
    <location>
        <begin position="282"/>
        <end position="398"/>
    </location>
</feature>
<dbReference type="InterPro" id="IPR025857">
    <property type="entry name" value="MacB_PCD"/>
</dbReference>
<keyword evidence="2" id="KW-1003">Cell membrane</keyword>
<proteinExistence type="predicted"/>
<dbReference type="InterPro" id="IPR003838">
    <property type="entry name" value="ABC3_permease_C"/>
</dbReference>
<dbReference type="EMBL" id="JAHESF010000010">
    <property type="protein sequence ID" value="MBT1697647.1"/>
    <property type="molecule type" value="Genomic_DNA"/>
</dbReference>
<evidence type="ECO:0000259" key="7">
    <source>
        <dbReference type="Pfam" id="PF02687"/>
    </source>
</evidence>
<feature type="transmembrane region" description="Helical" evidence="6">
    <location>
        <begin position="716"/>
        <end position="736"/>
    </location>
</feature>
<feature type="transmembrane region" description="Helical" evidence="6">
    <location>
        <begin position="748"/>
        <end position="770"/>
    </location>
</feature>
<dbReference type="PANTHER" id="PTHR30572:SF18">
    <property type="entry name" value="ABC-TYPE MACROLIDE FAMILY EXPORT SYSTEM PERMEASE COMPONENT 2"/>
    <property type="match status" value="1"/>
</dbReference>
<evidence type="ECO:0000313" key="10">
    <source>
        <dbReference type="Proteomes" id="UP001319200"/>
    </source>
</evidence>
<dbReference type="AlphaFoldDB" id="A0AAP2DMK2"/>
<accession>A0AAP2DMK2</accession>
<keyword evidence="4 6" id="KW-1133">Transmembrane helix</keyword>
<evidence type="ECO:0000256" key="3">
    <source>
        <dbReference type="ARBA" id="ARBA00022692"/>
    </source>
</evidence>
<dbReference type="GO" id="GO:0022857">
    <property type="term" value="F:transmembrane transporter activity"/>
    <property type="evidence" value="ECO:0007669"/>
    <property type="project" value="TreeGrafter"/>
</dbReference>
<feature type="transmembrane region" description="Helical" evidence="6">
    <location>
        <begin position="20"/>
        <end position="40"/>
    </location>
</feature>
<keyword evidence="10" id="KW-1185">Reference proteome</keyword>
<feature type="transmembrane region" description="Helical" evidence="6">
    <location>
        <begin position="373"/>
        <end position="394"/>
    </location>
</feature>
<dbReference type="Pfam" id="PF12704">
    <property type="entry name" value="MacB_PCD"/>
    <property type="match status" value="2"/>
</dbReference>
<dbReference type="GO" id="GO:0005886">
    <property type="term" value="C:plasma membrane"/>
    <property type="evidence" value="ECO:0007669"/>
    <property type="project" value="UniProtKB-SubCell"/>
</dbReference>
<feature type="domain" description="ABC3 transporter permease C-terminal" evidence="7">
    <location>
        <begin position="667"/>
        <end position="776"/>
    </location>
</feature>
<feature type="domain" description="MacB-like periplasmic core" evidence="8">
    <location>
        <begin position="428"/>
        <end position="629"/>
    </location>
</feature>
<dbReference type="Proteomes" id="UP001319200">
    <property type="component" value="Unassembled WGS sequence"/>
</dbReference>
<evidence type="ECO:0000313" key="9">
    <source>
        <dbReference type="EMBL" id="MBT1697647.1"/>
    </source>
</evidence>